<gene>
    <name evidence="2" type="ORF">WN944_017847</name>
</gene>
<evidence type="ECO:0000313" key="3">
    <source>
        <dbReference type="Proteomes" id="UP001428341"/>
    </source>
</evidence>
<evidence type="ECO:0000256" key="1">
    <source>
        <dbReference type="SAM" id="MobiDB-lite"/>
    </source>
</evidence>
<protein>
    <submittedName>
        <fullName evidence="2">Uncharacterized protein</fullName>
    </submittedName>
</protein>
<feature type="region of interest" description="Disordered" evidence="1">
    <location>
        <begin position="1"/>
        <end position="30"/>
    </location>
</feature>
<dbReference type="Pfam" id="PF21737">
    <property type="entry name" value="DUF6865"/>
    <property type="match status" value="1"/>
</dbReference>
<keyword evidence="3" id="KW-1185">Reference proteome</keyword>
<evidence type="ECO:0000313" key="2">
    <source>
        <dbReference type="EMBL" id="KAK9202635.1"/>
    </source>
</evidence>
<comment type="caution">
    <text evidence="2">The sequence shown here is derived from an EMBL/GenBank/DDBJ whole genome shotgun (WGS) entry which is preliminary data.</text>
</comment>
<accession>A0AAP0MIB8</accession>
<dbReference type="EMBL" id="JBCGBO010000005">
    <property type="protein sequence ID" value="KAK9202635.1"/>
    <property type="molecule type" value="Genomic_DNA"/>
</dbReference>
<reference evidence="2 3" key="1">
    <citation type="submission" date="2024-05" db="EMBL/GenBank/DDBJ databases">
        <title>Haplotype-resolved chromosome-level genome assembly of Huyou (Citrus changshanensis).</title>
        <authorList>
            <person name="Miao C."/>
            <person name="Chen W."/>
            <person name="Wu Y."/>
            <person name="Wang L."/>
            <person name="Zhao S."/>
            <person name="Grierson D."/>
            <person name="Xu C."/>
            <person name="Chen K."/>
        </authorList>
    </citation>
    <scope>NUCLEOTIDE SEQUENCE [LARGE SCALE GENOMIC DNA]</scope>
    <source>
        <strain evidence="2">01-14</strain>
        <tissue evidence="2">Leaf</tissue>
    </source>
</reference>
<name>A0AAP0MIB8_9ROSI</name>
<sequence length="54" mass="5729">MLPDNTSASKLSSEIPNGETPATKVSTDYDGAEKYRAELIAISNSESPATPEED</sequence>
<dbReference type="Proteomes" id="UP001428341">
    <property type="component" value="Unassembled WGS sequence"/>
</dbReference>
<organism evidence="2 3">
    <name type="scientific">Citrus x changshan-huyou</name>
    <dbReference type="NCBI Taxonomy" id="2935761"/>
    <lineage>
        <taxon>Eukaryota</taxon>
        <taxon>Viridiplantae</taxon>
        <taxon>Streptophyta</taxon>
        <taxon>Embryophyta</taxon>
        <taxon>Tracheophyta</taxon>
        <taxon>Spermatophyta</taxon>
        <taxon>Magnoliopsida</taxon>
        <taxon>eudicotyledons</taxon>
        <taxon>Gunneridae</taxon>
        <taxon>Pentapetalae</taxon>
        <taxon>rosids</taxon>
        <taxon>malvids</taxon>
        <taxon>Sapindales</taxon>
        <taxon>Rutaceae</taxon>
        <taxon>Aurantioideae</taxon>
        <taxon>Citrus</taxon>
    </lineage>
</organism>
<feature type="compositionally biased region" description="Polar residues" evidence="1">
    <location>
        <begin position="1"/>
        <end position="15"/>
    </location>
</feature>
<dbReference type="InterPro" id="IPR049198">
    <property type="entry name" value="DUF6865"/>
</dbReference>
<dbReference type="AlphaFoldDB" id="A0AAP0MIB8"/>
<proteinExistence type="predicted"/>